<dbReference type="CDD" id="cd01335">
    <property type="entry name" value="Radical_SAM"/>
    <property type="match status" value="1"/>
</dbReference>
<evidence type="ECO:0000256" key="1">
    <source>
        <dbReference type="ARBA" id="ARBA00001966"/>
    </source>
</evidence>
<proteinExistence type="inferred from homology"/>
<reference evidence="15" key="2">
    <citation type="submission" date="2015-10" db="EMBL/GenBank/DDBJ databases">
        <title>Improved Draft Genome Sequence of Clostridium pasteurianum Strain ATCC 6013 (DSM 525) Using a Hybrid Next-Generation Sequencing Approach.</title>
        <authorList>
            <person name="Pyne M.E."/>
            <person name="Utturkar S.M."/>
            <person name="Brown S.D."/>
            <person name="Moo-Young M."/>
            <person name="Chung D.A."/>
            <person name="Chou P.C."/>
        </authorList>
    </citation>
    <scope>NUCLEOTIDE SEQUENCE</scope>
    <source>
        <strain evidence="15">ATCC 6013</strain>
    </source>
</reference>
<name>A0A0H3J5T2_CLOPA</name>
<dbReference type="EMBL" id="JPGY02000001">
    <property type="protein sequence ID" value="KRU13709.1"/>
    <property type="molecule type" value="Genomic_DNA"/>
</dbReference>
<dbReference type="GO" id="GO:0043365">
    <property type="term" value="F:[formate-C-acetyltransferase]-activating enzyme activity"/>
    <property type="evidence" value="ECO:0007669"/>
    <property type="project" value="InterPro"/>
</dbReference>
<dbReference type="Proteomes" id="UP000030905">
    <property type="component" value="Chromosome"/>
</dbReference>
<accession>A0A0H3J5T2</accession>
<dbReference type="KEGG" id="cpat:CLPA_c01900"/>
<dbReference type="Gene3D" id="3.20.20.70">
    <property type="entry name" value="Aldolase class I"/>
    <property type="match status" value="1"/>
</dbReference>
<organism evidence="14 17">
    <name type="scientific">Clostridium pasteurianum DSM 525 = ATCC 6013</name>
    <dbReference type="NCBI Taxonomy" id="1262449"/>
    <lineage>
        <taxon>Bacteria</taxon>
        <taxon>Bacillati</taxon>
        <taxon>Bacillota</taxon>
        <taxon>Clostridia</taxon>
        <taxon>Eubacteriales</taxon>
        <taxon>Clostridiaceae</taxon>
        <taxon>Clostridium</taxon>
    </lineage>
</organism>
<keyword evidence="5" id="KW-0004">4Fe-4S</keyword>
<feature type="domain" description="Radical SAM core" evidence="13">
    <location>
        <begin position="17"/>
        <end position="170"/>
    </location>
</feature>
<reference evidence="15 16" key="3">
    <citation type="journal article" name="Genome Announc.">
        <title>Improved Draft Genome Sequence of Clostridium pasteurianum Strain ATCC 6013 (DSM 525) Using a Hybrid Next-Generation Sequencing Approach.</title>
        <authorList>
            <person name="Pyne M.E."/>
            <person name="Utturkar S."/>
            <person name="Brown S.D."/>
            <person name="Moo-Young M."/>
            <person name="Chung D.A."/>
            <person name="Chou C.P."/>
        </authorList>
    </citation>
    <scope>NUCLEOTIDE SEQUENCE [LARGE SCALE GENOMIC DNA]</scope>
    <source>
        <strain evidence="15 16">ATCC 6013</strain>
    </source>
</reference>
<dbReference type="InterPro" id="IPR034457">
    <property type="entry name" value="Organic_radical-activating"/>
</dbReference>
<dbReference type="GO" id="GO:0051539">
    <property type="term" value="F:4 iron, 4 sulfur cluster binding"/>
    <property type="evidence" value="ECO:0007669"/>
    <property type="project" value="UniProtKB-KW"/>
</dbReference>
<evidence type="ECO:0000256" key="12">
    <source>
        <dbReference type="PIRNR" id="PIRNR000368"/>
    </source>
</evidence>
<keyword evidence="7" id="KW-0479">Metal-binding</keyword>
<keyword evidence="6" id="KW-0949">S-adenosyl-L-methionine</keyword>
<dbReference type="InterPro" id="IPR012837">
    <property type="entry name" value="NrdG"/>
</dbReference>
<evidence type="ECO:0000256" key="2">
    <source>
        <dbReference type="ARBA" id="ARBA00003852"/>
    </source>
</evidence>
<dbReference type="GeneID" id="93072445"/>
<evidence type="ECO:0000313" key="15">
    <source>
        <dbReference type="EMBL" id="KRU13709.1"/>
    </source>
</evidence>
<dbReference type="InterPro" id="IPR013785">
    <property type="entry name" value="Aldolase_TIM"/>
</dbReference>
<comment type="similarity">
    <text evidence="3 12">Belongs to the organic radical-activating enzymes family.</text>
</comment>
<evidence type="ECO:0000256" key="5">
    <source>
        <dbReference type="ARBA" id="ARBA00022485"/>
    </source>
</evidence>
<dbReference type="PANTHER" id="PTHR30352:SF2">
    <property type="entry name" value="ANAEROBIC RIBONUCLEOSIDE-TRIPHOSPHATE REDUCTASE-ACTIVATING PROTEIN"/>
    <property type="match status" value="1"/>
</dbReference>
<dbReference type="GO" id="GO:0046872">
    <property type="term" value="F:metal ion binding"/>
    <property type="evidence" value="ECO:0007669"/>
    <property type="project" value="UniProtKB-KW"/>
</dbReference>
<dbReference type="eggNOG" id="COG0602">
    <property type="taxonomic scope" value="Bacteria"/>
</dbReference>
<dbReference type="PIRSF" id="PIRSF000368">
    <property type="entry name" value="NrdG"/>
    <property type="match status" value="1"/>
</dbReference>
<dbReference type="SFLD" id="SFLDS00029">
    <property type="entry name" value="Radical_SAM"/>
    <property type="match status" value="1"/>
</dbReference>
<dbReference type="EC" id="1.97.1.-" evidence="12"/>
<dbReference type="Proteomes" id="UP000028042">
    <property type="component" value="Unassembled WGS sequence"/>
</dbReference>
<dbReference type="Pfam" id="PF13353">
    <property type="entry name" value="Fer4_12"/>
    <property type="match status" value="1"/>
</dbReference>
<evidence type="ECO:0000256" key="6">
    <source>
        <dbReference type="ARBA" id="ARBA00022691"/>
    </source>
</evidence>
<dbReference type="AlphaFoldDB" id="A0A0H3J5T2"/>
<dbReference type="GO" id="GO:0004748">
    <property type="term" value="F:ribonucleoside-diphosphate reductase activity, thioredoxin disulfide as acceptor"/>
    <property type="evidence" value="ECO:0007669"/>
    <property type="project" value="TreeGrafter"/>
</dbReference>
<keyword evidence="8 12" id="KW-0560">Oxidoreductase</keyword>
<protein>
    <recommendedName>
        <fullName evidence="4 12">Anaerobic ribonucleoside-triphosphate reductase-activating protein</fullName>
        <ecNumber evidence="12">1.97.1.-</ecNumber>
    </recommendedName>
</protein>
<dbReference type="PROSITE" id="PS51918">
    <property type="entry name" value="RADICAL_SAM"/>
    <property type="match status" value="1"/>
</dbReference>
<evidence type="ECO:0000259" key="13">
    <source>
        <dbReference type="PROSITE" id="PS51918"/>
    </source>
</evidence>
<dbReference type="SFLD" id="SFLDG01063">
    <property type="entry name" value="activating_enzymes__group_1"/>
    <property type="match status" value="1"/>
</dbReference>
<dbReference type="NCBIfam" id="TIGR02491">
    <property type="entry name" value="NrdG"/>
    <property type="match status" value="1"/>
</dbReference>
<evidence type="ECO:0000256" key="3">
    <source>
        <dbReference type="ARBA" id="ARBA00009777"/>
    </source>
</evidence>
<comment type="cofactor">
    <cofactor evidence="1">
        <name>[4Fe-4S] cluster</name>
        <dbReference type="ChEBI" id="CHEBI:49883"/>
    </cofactor>
</comment>
<evidence type="ECO:0000256" key="8">
    <source>
        <dbReference type="ARBA" id="ARBA00023002"/>
    </source>
</evidence>
<dbReference type="InterPro" id="IPR007197">
    <property type="entry name" value="rSAM"/>
</dbReference>
<dbReference type="SUPFAM" id="SSF102114">
    <property type="entry name" value="Radical SAM enzymes"/>
    <property type="match status" value="1"/>
</dbReference>
<evidence type="ECO:0000313" key="14">
    <source>
        <dbReference type="EMBL" id="AJA50278.1"/>
    </source>
</evidence>
<dbReference type="RefSeq" id="WP_003440498.1">
    <property type="nucleotide sequence ID" value="NZ_ANZB01000001.1"/>
</dbReference>
<evidence type="ECO:0000256" key="9">
    <source>
        <dbReference type="ARBA" id="ARBA00023004"/>
    </source>
</evidence>
<reference evidence="14 17" key="1">
    <citation type="journal article" date="2015" name="Genome Announc.">
        <title>Complete Genome Sequence of the Nitrogen-Fixing and Solvent-Producing Clostridium pasteurianum DSM 525.</title>
        <authorList>
            <person name="Poehlein A."/>
            <person name="Grosse-Honebrink A."/>
            <person name="Zhang Y."/>
            <person name="Minton N.P."/>
            <person name="Daniel R."/>
        </authorList>
    </citation>
    <scope>NUCLEOTIDE SEQUENCE [LARGE SCALE GENOMIC DNA]</scope>
    <source>
        <strain evidence="14">DSM 525</strain>
        <strain evidence="17">DSM 525 / ATCC 6013</strain>
    </source>
</reference>
<evidence type="ECO:0000256" key="10">
    <source>
        <dbReference type="ARBA" id="ARBA00023014"/>
    </source>
</evidence>
<dbReference type="KEGG" id="cpae:CPAST_c01900"/>
<dbReference type="PANTHER" id="PTHR30352">
    <property type="entry name" value="PYRUVATE FORMATE-LYASE-ACTIVATING ENZYME"/>
    <property type="match status" value="1"/>
</dbReference>
<dbReference type="PROSITE" id="PS01087">
    <property type="entry name" value="RADICAL_ACTIVATING"/>
    <property type="match status" value="1"/>
</dbReference>
<dbReference type="InterPro" id="IPR058240">
    <property type="entry name" value="rSAM_sf"/>
</dbReference>
<gene>
    <name evidence="14" type="primary">nrdG</name>
    <name evidence="14" type="ORF">CLPA_c01900</name>
    <name evidence="15" type="ORF">CP6013_02957</name>
</gene>
<evidence type="ECO:0000256" key="4">
    <source>
        <dbReference type="ARBA" id="ARBA00014281"/>
    </source>
</evidence>
<keyword evidence="10" id="KW-0411">Iron-sulfur</keyword>
<evidence type="ECO:0000313" key="16">
    <source>
        <dbReference type="Proteomes" id="UP000028042"/>
    </source>
</evidence>
<comment type="catalytic activity">
    <reaction evidence="11">
        <text>glycyl-[protein] + reduced [flavodoxin] + S-adenosyl-L-methionine = glycin-2-yl radical-[protein] + semiquinone [flavodoxin] + 5'-deoxyadenosine + L-methionine + H(+)</text>
        <dbReference type="Rhea" id="RHEA:61976"/>
        <dbReference type="Rhea" id="RHEA-COMP:10622"/>
        <dbReference type="Rhea" id="RHEA-COMP:14480"/>
        <dbReference type="Rhea" id="RHEA-COMP:15993"/>
        <dbReference type="Rhea" id="RHEA-COMP:15994"/>
        <dbReference type="ChEBI" id="CHEBI:15378"/>
        <dbReference type="ChEBI" id="CHEBI:17319"/>
        <dbReference type="ChEBI" id="CHEBI:29947"/>
        <dbReference type="ChEBI" id="CHEBI:32722"/>
        <dbReference type="ChEBI" id="CHEBI:57618"/>
        <dbReference type="ChEBI" id="CHEBI:57844"/>
        <dbReference type="ChEBI" id="CHEBI:59789"/>
        <dbReference type="ChEBI" id="CHEBI:140311"/>
    </reaction>
</comment>
<dbReference type="PATRIC" id="fig|1262449.3.peg.80"/>
<dbReference type="SFLD" id="SFLDG01066">
    <property type="entry name" value="organic_radical-activating_enz"/>
    <property type="match status" value="1"/>
</dbReference>
<comment type="function">
    <text evidence="2 12">Activation of anaerobic ribonucleoside-triphosphate reductase under anaerobic conditions by generation of an organic free radical, using S-adenosylmethionine and reduced flavodoxin as cosubstrates to produce 5'-deoxy-adenosine.</text>
</comment>
<evidence type="ECO:0000313" key="17">
    <source>
        <dbReference type="Proteomes" id="UP000030905"/>
    </source>
</evidence>
<evidence type="ECO:0000256" key="11">
    <source>
        <dbReference type="ARBA" id="ARBA00047365"/>
    </source>
</evidence>
<dbReference type="EMBL" id="CP009268">
    <property type="protein sequence ID" value="AJA50278.1"/>
    <property type="molecule type" value="Genomic_DNA"/>
</dbReference>
<sequence length="170" mass="19497">MEDRKIRLAGMIYESLSNGPGLRRVLFSQGCRHKCKNCFNPHTHSFTGGELMDMDEIIVDIVSNPMIKGVTFSGGDPLEQAEKFSYIAKKVREKGKSVWIYTGYTFEEILSKISENKGWEKLLNYTDVLVDGKFDTNKKDEKLKFRGSANQRIIDIRKSLNTKEIYTINC</sequence>
<dbReference type="SFLD" id="SFLDF00299">
    <property type="entry name" value="anaerobic_ribonucleoside-triph"/>
    <property type="match status" value="1"/>
</dbReference>
<keyword evidence="9" id="KW-0408">Iron</keyword>
<dbReference type="InterPro" id="IPR001989">
    <property type="entry name" value="Radical_activat_CS"/>
</dbReference>
<evidence type="ECO:0000256" key="7">
    <source>
        <dbReference type="ARBA" id="ARBA00022723"/>
    </source>
</evidence>
<keyword evidence="17" id="KW-1185">Reference proteome</keyword>